<organism evidence="1 2">
    <name type="scientific">Apiospora rasikravindrae</name>
    <dbReference type="NCBI Taxonomy" id="990691"/>
    <lineage>
        <taxon>Eukaryota</taxon>
        <taxon>Fungi</taxon>
        <taxon>Dikarya</taxon>
        <taxon>Ascomycota</taxon>
        <taxon>Pezizomycotina</taxon>
        <taxon>Sordariomycetes</taxon>
        <taxon>Xylariomycetidae</taxon>
        <taxon>Amphisphaeriales</taxon>
        <taxon>Apiosporaceae</taxon>
        <taxon>Apiospora</taxon>
    </lineage>
</organism>
<proteinExistence type="predicted"/>
<accession>A0ABR1TA09</accession>
<evidence type="ECO:0000313" key="2">
    <source>
        <dbReference type="Proteomes" id="UP001444661"/>
    </source>
</evidence>
<gene>
    <name evidence="1" type="ORF">PG993_005865</name>
</gene>
<sequence length="229" mass="26367">MSNTKRDQYVNTIAANGHKISRDRVMHAWPVHPHGTSELPAPRGQTRPDHMWVEVGNKGAGFEHVKHEHERDYANKGIPPDRQRERLPQYMEASTTVGRHIGYATKKQTRPVMSTYFKEEQRVVRNGMTVADNGFIVGMNPLSKEKVRRRPGDPQEVSDRTMENLYYYPPTSLRDAVRMQPRRPSHTKARGLISTRPASGEHTGMYEYIVVLESNERCDLRPSFHPQVQ</sequence>
<dbReference type="EMBL" id="JAQQWK010000004">
    <property type="protein sequence ID" value="KAK8043435.1"/>
    <property type="molecule type" value="Genomic_DNA"/>
</dbReference>
<comment type="caution">
    <text evidence="1">The sequence shown here is derived from an EMBL/GenBank/DDBJ whole genome shotgun (WGS) entry which is preliminary data.</text>
</comment>
<keyword evidence="2" id="KW-1185">Reference proteome</keyword>
<name>A0ABR1TA09_9PEZI</name>
<protein>
    <submittedName>
        <fullName evidence="1">Uncharacterized protein</fullName>
    </submittedName>
</protein>
<dbReference type="Proteomes" id="UP001444661">
    <property type="component" value="Unassembled WGS sequence"/>
</dbReference>
<reference evidence="1 2" key="1">
    <citation type="submission" date="2023-01" db="EMBL/GenBank/DDBJ databases">
        <title>Analysis of 21 Apiospora genomes using comparative genomics revels a genus with tremendous synthesis potential of carbohydrate active enzymes and secondary metabolites.</title>
        <authorList>
            <person name="Sorensen T."/>
        </authorList>
    </citation>
    <scope>NUCLEOTIDE SEQUENCE [LARGE SCALE GENOMIC DNA]</scope>
    <source>
        <strain evidence="1 2">CBS 33761</strain>
    </source>
</reference>
<evidence type="ECO:0000313" key="1">
    <source>
        <dbReference type="EMBL" id="KAK8043435.1"/>
    </source>
</evidence>